<keyword evidence="4" id="KW-1185">Reference proteome</keyword>
<evidence type="ECO:0000313" key="3">
    <source>
        <dbReference type="EMBL" id="MBI6651021.1"/>
    </source>
</evidence>
<dbReference type="EMBL" id="JAEILD010000091">
    <property type="protein sequence ID" value="MBI6651021.1"/>
    <property type="molecule type" value="Genomic_DNA"/>
</dbReference>
<proteinExistence type="inferred from homology"/>
<dbReference type="PROSITE" id="PS50994">
    <property type="entry name" value="INTEGRASE"/>
    <property type="match status" value="1"/>
</dbReference>
<dbReference type="InterPro" id="IPR009057">
    <property type="entry name" value="Homeodomain-like_sf"/>
</dbReference>
<comment type="caution">
    <text evidence="3">The sequence shown here is derived from an EMBL/GenBank/DDBJ whole genome shotgun (WGS) entry which is preliminary data.</text>
</comment>
<dbReference type="Pfam" id="PF13683">
    <property type="entry name" value="rve_3"/>
    <property type="match status" value="1"/>
</dbReference>
<evidence type="ECO:0000259" key="2">
    <source>
        <dbReference type="PROSITE" id="PS50994"/>
    </source>
</evidence>
<reference evidence="3 4" key="1">
    <citation type="submission" date="2020-12" db="EMBL/GenBank/DDBJ databases">
        <title>Comparative genomic insights into the epidemiology and virulence of plant pathogenic Pseudomonads from Turkey.</title>
        <authorList>
            <person name="Dillon M."/>
            <person name="Ruiz-Bedoya T."/>
            <person name="Bendalovic-Torma C."/>
            <person name="Guttman K.M."/>
            <person name="Kwak H."/>
            <person name="Middleton M.A."/>
            <person name="Wang P.W."/>
            <person name="Horuz S."/>
            <person name="Aysan Y."/>
            <person name="Guttman D.S."/>
        </authorList>
    </citation>
    <scope>NUCLEOTIDE SEQUENCE [LARGE SCALE GENOMIC DNA]</scope>
    <source>
        <strain evidence="3 4">S4_EA_3a</strain>
    </source>
</reference>
<organism evidence="3 4">
    <name type="scientific">Pseudomonas veronii</name>
    <dbReference type="NCBI Taxonomy" id="76761"/>
    <lineage>
        <taxon>Bacteria</taxon>
        <taxon>Pseudomonadati</taxon>
        <taxon>Pseudomonadota</taxon>
        <taxon>Gammaproteobacteria</taxon>
        <taxon>Pseudomonadales</taxon>
        <taxon>Pseudomonadaceae</taxon>
        <taxon>Pseudomonas</taxon>
    </lineage>
</organism>
<dbReference type="InterPro" id="IPR012337">
    <property type="entry name" value="RNaseH-like_sf"/>
</dbReference>
<dbReference type="SUPFAM" id="SSF46689">
    <property type="entry name" value="Homeodomain-like"/>
    <property type="match status" value="1"/>
</dbReference>
<dbReference type="Proteomes" id="UP000614123">
    <property type="component" value="Unassembled WGS sequence"/>
</dbReference>
<dbReference type="SUPFAM" id="SSF53098">
    <property type="entry name" value="Ribonuclease H-like"/>
    <property type="match status" value="1"/>
</dbReference>
<dbReference type="NCBIfam" id="NF033516">
    <property type="entry name" value="transpos_IS3"/>
    <property type="match status" value="1"/>
</dbReference>
<dbReference type="PANTHER" id="PTHR47515">
    <property type="entry name" value="LOW CALCIUM RESPONSE LOCUS PROTEIN T"/>
    <property type="match status" value="1"/>
</dbReference>
<dbReference type="RefSeq" id="WP_139272510.1">
    <property type="nucleotide sequence ID" value="NZ_JAEILD010000091.1"/>
</dbReference>
<dbReference type="InterPro" id="IPR036397">
    <property type="entry name" value="RNaseH_sf"/>
</dbReference>
<comment type="similarity">
    <text evidence="1">Belongs to the transposase 8 family.</text>
</comment>
<protein>
    <submittedName>
        <fullName evidence="3">IS3 family transposase</fullName>
    </submittedName>
</protein>
<dbReference type="Pfam" id="PF01527">
    <property type="entry name" value="HTH_Tnp_1"/>
    <property type="match status" value="1"/>
</dbReference>
<dbReference type="InterPro" id="IPR048020">
    <property type="entry name" value="Transpos_IS3"/>
</dbReference>
<evidence type="ECO:0000313" key="4">
    <source>
        <dbReference type="Proteomes" id="UP000614123"/>
    </source>
</evidence>
<feature type="domain" description="Integrase catalytic" evidence="2">
    <location>
        <begin position="194"/>
        <end position="362"/>
    </location>
</feature>
<evidence type="ECO:0000256" key="1">
    <source>
        <dbReference type="ARBA" id="ARBA00009964"/>
    </source>
</evidence>
<name>A0ABS0VHL9_PSEVE</name>
<dbReference type="InterPro" id="IPR001584">
    <property type="entry name" value="Integrase_cat-core"/>
</dbReference>
<dbReference type="PANTHER" id="PTHR47515:SF2">
    <property type="entry name" value="INTEGRASE CORE DOMAIN PROTEIN"/>
    <property type="match status" value="1"/>
</dbReference>
<dbReference type="Gene3D" id="3.30.420.10">
    <property type="entry name" value="Ribonuclease H-like superfamily/Ribonuclease H"/>
    <property type="match status" value="1"/>
</dbReference>
<gene>
    <name evidence="3" type="ORF">YA0849_18635</name>
</gene>
<accession>A0ABS0VHL9</accession>
<dbReference type="InterPro" id="IPR002514">
    <property type="entry name" value="Transposase_8"/>
</dbReference>
<sequence>MKRSKFTDSQIVEAIKRVEGGLAVPELCRELGISSATFYKWRSKFSGMDTSMMARMKELEAENARLRKMYIEEKLKAEIASEYLGKKVLRPSRRREMAKEVVRCRRASIRVACAVFRISESCYRYEAKLKVENEEIADWLLRLTDNHRTWGFMLCFLYLRNVRGFGWNHKRVYRIYKELELNLRIKPRKRLVRQMPQPLAVPRAINEVWSMDFMHDQLADGRSIRTLNVIDDFNREALGIEVDFSLPAARVARVLNQIIEHRGRPLAIRCDNGPEYAGSTLLAWAQKRGIKLDFIQPGKPQQNAYIERFNRTARYEWLSQFEWEDLEHVQDHATRWMWSYNHERPNMALGGFTPKQRLAMAASVSTSATQ</sequence>